<name>A0A2T7B3Q9_9ENTR</name>
<dbReference type="FunFam" id="2.60.40.10:FF:000458">
    <property type="entry name" value="Molecular chaperone FimC"/>
    <property type="match status" value="1"/>
</dbReference>
<evidence type="ECO:0000256" key="2">
    <source>
        <dbReference type="ARBA" id="ARBA00007399"/>
    </source>
</evidence>
<dbReference type="EMBL" id="MSAG01000021">
    <property type="protein sequence ID" value="PUX20965.1"/>
    <property type="molecule type" value="Genomic_DNA"/>
</dbReference>
<gene>
    <name evidence="12" type="ORF">BS411_13885</name>
</gene>
<dbReference type="Gene3D" id="2.60.40.10">
    <property type="entry name" value="Immunoglobulins"/>
    <property type="match status" value="2"/>
</dbReference>
<proteinExistence type="inferred from homology"/>
<evidence type="ECO:0000256" key="5">
    <source>
        <dbReference type="ARBA" id="ARBA00022764"/>
    </source>
</evidence>
<dbReference type="RefSeq" id="WP_075198846.1">
    <property type="nucleotide sequence ID" value="NZ_CP187984.1"/>
</dbReference>
<keyword evidence="5" id="KW-0574">Periplasm</keyword>
<dbReference type="InterPro" id="IPR036316">
    <property type="entry name" value="Pili_assmbl_chap_C_dom_sf"/>
</dbReference>
<keyword evidence="6 8" id="KW-0143">Chaperone</keyword>
<dbReference type="InterPro" id="IPR008962">
    <property type="entry name" value="PapD-like_sf"/>
</dbReference>
<evidence type="ECO:0000256" key="3">
    <source>
        <dbReference type="ARBA" id="ARBA00022558"/>
    </source>
</evidence>
<feature type="domain" description="Pili assembly chaperone N-terminal" evidence="10">
    <location>
        <begin position="28"/>
        <end position="143"/>
    </location>
</feature>
<dbReference type="PANTHER" id="PTHR30251:SF2">
    <property type="entry name" value="FIMBRIAL CHAPERONE YADV-RELATED"/>
    <property type="match status" value="1"/>
</dbReference>
<protein>
    <submittedName>
        <fullName evidence="12">Molecular chaperone</fullName>
    </submittedName>
</protein>
<keyword evidence="4 9" id="KW-0732">Signal</keyword>
<dbReference type="InterPro" id="IPR050643">
    <property type="entry name" value="Periplasmic_pilus_chap"/>
</dbReference>
<evidence type="ECO:0000256" key="1">
    <source>
        <dbReference type="ARBA" id="ARBA00004418"/>
    </source>
</evidence>
<dbReference type="AlphaFoldDB" id="A0A2T7B3Q9"/>
<dbReference type="OrthoDB" id="9131059at2"/>
<dbReference type="InterPro" id="IPR018046">
    <property type="entry name" value="Pili_assmbl_chaperone_CS"/>
</dbReference>
<dbReference type="PANTHER" id="PTHR30251">
    <property type="entry name" value="PILUS ASSEMBLY CHAPERONE"/>
    <property type="match status" value="1"/>
</dbReference>
<evidence type="ECO:0000256" key="8">
    <source>
        <dbReference type="RuleBase" id="RU003918"/>
    </source>
</evidence>
<keyword evidence="7" id="KW-0393">Immunoglobulin domain</keyword>
<feature type="domain" description="Pili assembly chaperone C-terminal" evidence="11">
    <location>
        <begin position="166"/>
        <end position="222"/>
    </location>
</feature>
<dbReference type="PROSITE" id="PS00635">
    <property type="entry name" value="PILI_CHAPERONE"/>
    <property type="match status" value="1"/>
</dbReference>
<comment type="caution">
    <text evidence="12">The sequence shown here is derived from an EMBL/GenBank/DDBJ whole genome shotgun (WGS) entry which is preliminary data.</text>
</comment>
<dbReference type="InterPro" id="IPR001829">
    <property type="entry name" value="Pili_assmbl_chaperone_bac"/>
</dbReference>
<dbReference type="Pfam" id="PF02753">
    <property type="entry name" value="PapD_C"/>
    <property type="match status" value="1"/>
</dbReference>
<dbReference type="GO" id="GO:0030288">
    <property type="term" value="C:outer membrane-bounded periplasmic space"/>
    <property type="evidence" value="ECO:0007669"/>
    <property type="project" value="InterPro"/>
</dbReference>
<evidence type="ECO:0000313" key="12">
    <source>
        <dbReference type="EMBL" id="PUX20965.1"/>
    </source>
</evidence>
<evidence type="ECO:0000256" key="7">
    <source>
        <dbReference type="ARBA" id="ARBA00023319"/>
    </source>
</evidence>
<dbReference type="PRINTS" id="PR00969">
    <property type="entry name" value="CHAPERONPILI"/>
</dbReference>
<dbReference type="InterPro" id="IPR016147">
    <property type="entry name" value="Pili_assmbl_chaperone_N"/>
</dbReference>
<accession>A0A2T7B3Q9</accession>
<evidence type="ECO:0000259" key="11">
    <source>
        <dbReference type="Pfam" id="PF02753"/>
    </source>
</evidence>
<feature type="chain" id="PRO_5015632555" evidence="9">
    <location>
        <begin position="27"/>
        <end position="229"/>
    </location>
</feature>
<dbReference type="InterPro" id="IPR016148">
    <property type="entry name" value="Pili_assmbl_chaperone_C"/>
</dbReference>
<evidence type="ECO:0000256" key="6">
    <source>
        <dbReference type="ARBA" id="ARBA00023186"/>
    </source>
</evidence>
<sequence>MRATRKYILRANIFLLLILLVNNATAGGIVVGGTRVIYEGNKKEAALSIKNNSAASPFLLQSWVDNGDGKTRGPFMVTPPLFRIEPEEDHELRIAKTGSLPEDRESLFYLNIRAIPPSSPEAVNTLKLVVKTRIKLFYRPQALVVDAQTAYQQLKFHLAEGHLLAENPTPFYMVFDSLKIGATRIQSADMLAPFASQRFALPATETGRVVSWRVINDYGGVTKPETRSL</sequence>
<feature type="signal peptide" evidence="9">
    <location>
        <begin position="1"/>
        <end position="26"/>
    </location>
</feature>
<comment type="similarity">
    <text evidence="2 8">Belongs to the periplasmic pilus chaperone family.</text>
</comment>
<evidence type="ECO:0000259" key="10">
    <source>
        <dbReference type="Pfam" id="PF00345"/>
    </source>
</evidence>
<dbReference type="SUPFAM" id="SSF49354">
    <property type="entry name" value="PapD-like"/>
    <property type="match status" value="1"/>
</dbReference>
<evidence type="ECO:0000256" key="4">
    <source>
        <dbReference type="ARBA" id="ARBA00022729"/>
    </source>
</evidence>
<organism evidence="12">
    <name type="scientific">Cronobacter turicensis</name>
    <dbReference type="NCBI Taxonomy" id="413502"/>
    <lineage>
        <taxon>Bacteria</taxon>
        <taxon>Pseudomonadati</taxon>
        <taxon>Pseudomonadota</taxon>
        <taxon>Gammaproteobacteria</taxon>
        <taxon>Enterobacterales</taxon>
        <taxon>Enterobacteriaceae</taxon>
        <taxon>Cronobacter</taxon>
    </lineage>
</organism>
<dbReference type="SUPFAM" id="SSF49584">
    <property type="entry name" value="Periplasmic chaperone C-domain"/>
    <property type="match status" value="1"/>
</dbReference>
<comment type="subcellular location">
    <subcellularLocation>
        <location evidence="1 8">Periplasm</location>
    </subcellularLocation>
</comment>
<reference evidence="12" key="1">
    <citation type="submission" date="2016-12" db="EMBL/GenBank/DDBJ databases">
        <title>Analysis of the Molecular Diversity Among Cronobacter Species Isolated from Filth Flies Using a Pan Genomic DNA Microarray.</title>
        <authorList>
            <person name="Pava-Ripoll M."/>
            <person name="Tall B."/>
            <person name="Farber J."/>
            <person name="Fanning S."/>
            <person name="Lehner A."/>
            <person name="Stephan R."/>
            <person name="Pagotto F."/>
            <person name="Iverson C."/>
            <person name="Ziobro G."/>
            <person name="Miller A."/>
            <person name="Pearson R."/>
            <person name="Yan Q."/>
            <person name="Kim M."/>
            <person name="Jeong S."/>
            <person name="Park J."/>
            <person name="Jun S."/>
            <person name="Choi H."/>
            <person name="Chung T."/>
            <person name="Yoo Y."/>
            <person name="Park E."/>
            <person name="Hwang S."/>
            <person name="Lee B."/>
            <person name="Sathyamoorthy V."/>
            <person name="Carter L."/>
            <person name="Mammel M."/>
            <person name="Jackson S."/>
            <person name="Kothary M."/>
            <person name="Patel I."/>
            <person name="Grim C."/>
            <person name="Gopinath G."/>
            <person name="Gangiredla J."/>
            <person name="Chase H."/>
        </authorList>
    </citation>
    <scope>NUCLEOTIDE SEQUENCE [LARGE SCALE GENOMIC DNA]</scope>
    <source>
        <strain evidence="12">MOD1-Sh41s</strain>
    </source>
</reference>
<evidence type="ECO:0000256" key="9">
    <source>
        <dbReference type="SAM" id="SignalP"/>
    </source>
</evidence>
<dbReference type="Pfam" id="PF00345">
    <property type="entry name" value="PapD_N"/>
    <property type="match status" value="1"/>
</dbReference>
<dbReference type="GO" id="GO:0071555">
    <property type="term" value="P:cell wall organization"/>
    <property type="evidence" value="ECO:0007669"/>
    <property type="project" value="InterPro"/>
</dbReference>
<keyword evidence="3" id="KW-1029">Fimbrium biogenesis</keyword>
<dbReference type="InterPro" id="IPR013783">
    <property type="entry name" value="Ig-like_fold"/>
</dbReference>